<feature type="domain" description="Peptidase S8/S53" evidence="6">
    <location>
        <begin position="117"/>
        <end position="408"/>
    </location>
</feature>
<dbReference type="PANTHER" id="PTHR43806:SF11">
    <property type="entry name" value="CEREVISIN-RELATED"/>
    <property type="match status" value="1"/>
</dbReference>
<dbReference type="GO" id="GO:0006508">
    <property type="term" value="P:proteolysis"/>
    <property type="evidence" value="ECO:0007669"/>
    <property type="project" value="UniProtKB-KW"/>
</dbReference>
<dbReference type="EMBL" id="JSYL01000001">
    <property type="protein sequence ID" value="KIA90426.1"/>
    <property type="molecule type" value="Genomic_DNA"/>
</dbReference>
<dbReference type="InterPro" id="IPR023828">
    <property type="entry name" value="Peptidase_S8_Ser-AS"/>
</dbReference>
<dbReference type="CDD" id="cd00306">
    <property type="entry name" value="Peptidases_S8_S53"/>
    <property type="match status" value="1"/>
</dbReference>
<dbReference type="PRINTS" id="PR00723">
    <property type="entry name" value="SUBTILISIN"/>
</dbReference>
<dbReference type="OrthoDB" id="9798386at2"/>
<evidence type="ECO:0000313" key="8">
    <source>
        <dbReference type="Proteomes" id="UP000031473"/>
    </source>
</evidence>
<feature type="active site" description="Charge relay system" evidence="5">
    <location>
        <position position="169"/>
    </location>
</feature>
<dbReference type="SUPFAM" id="SSF52743">
    <property type="entry name" value="Subtilisin-like"/>
    <property type="match status" value="1"/>
</dbReference>
<comment type="caution">
    <text evidence="7">The sequence shown here is derived from an EMBL/GenBank/DDBJ whole genome shotgun (WGS) entry which is preliminary data.</text>
</comment>
<dbReference type="PROSITE" id="PS51892">
    <property type="entry name" value="SUBTILASE"/>
    <property type="match status" value="1"/>
</dbReference>
<name>A0A0C1D133_9FLAO</name>
<keyword evidence="2 5" id="KW-0645">Protease</keyword>
<dbReference type="InterPro" id="IPR036852">
    <property type="entry name" value="Peptidase_S8/S53_dom_sf"/>
</dbReference>
<dbReference type="PANTHER" id="PTHR43806">
    <property type="entry name" value="PEPTIDASE S8"/>
    <property type="match status" value="1"/>
</dbReference>
<dbReference type="RefSeq" id="WP_039347246.1">
    <property type="nucleotide sequence ID" value="NZ_FOLA01000001.1"/>
</dbReference>
<evidence type="ECO:0000256" key="5">
    <source>
        <dbReference type="PROSITE-ProRule" id="PRU01240"/>
    </source>
</evidence>
<dbReference type="PROSITE" id="PS00138">
    <property type="entry name" value="SUBTILASE_SER"/>
    <property type="match status" value="1"/>
</dbReference>
<dbReference type="AlphaFoldDB" id="A0A0C1D133"/>
<dbReference type="InterPro" id="IPR050131">
    <property type="entry name" value="Peptidase_S8_subtilisin-like"/>
</dbReference>
<dbReference type="Proteomes" id="UP000031473">
    <property type="component" value="Unassembled WGS sequence"/>
</dbReference>
<evidence type="ECO:0000256" key="2">
    <source>
        <dbReference type="ARBA" id="ARBA00022670"/>
    </source>
</evidence>
<proteinExistence type="inferred from homology"/>
<accession>A0A0C1D133</accession>
<dbReference type="Pfam" id="PF00082">
    <property type="entry name" value="Peptidase_S8"/>
    <property type="match status" value="1"/>
</dbReference>
<protein>
    <recommendedName>
        <fullName evidence="6">Peptidase S8/S53 domain-containing protein</fullName>
    </recommendedName>
</protein>
<dbReference type="STRING" id="266749.SAMN05421876_101429"/>
<keyword evidence="8" id="KW-1185">Reference proteome</keyword>
<comment type="similarity">
    <text evidence="1 5">Belongs to the peptidase S8 family.</text>
</comment>
<evidence type="ECO:0000256" key="1">
    <source>
        <dbReference type="ARBA" id="ARBA00011073"/>
    </source>
</evidence>
<sequence length="531" mass="59314">MEILNKNGKVIPQLITKGDDKKPWDSAHDYLDDEIKSTGNAEYVEPNLENKIFSAEDPGSFQNKAVSALESFNEDDYLKNWPKPEVQTDRFVWHLNDQFSEFKKANRKLLEKISDPKIKIGHIDTGFQPDHPALPKNLNKEKSKSFIKGEEGKQAIDIASGKSLEQDGHGTATMILLAGNSVKNSDTDNNYEGFVGAAPFAEIISMRISETVALIQTSAFVDALEYAISEGCEVISMSMAGAPSKAWANMVNKAYEAGITIVTAAGNSWFEGPKQALPKRVLYPARWDRVIAATGVACDNLPYVLEARLQKKSEGGETMQGNFGPEDVMTHALAAYTPNVIWATMNDKGKYFRLDGGGTSSATPQVAAAAAIWLTYYRDEINEILKKYPGEKWRKVEMVKNALFNSAERYSYPLYKIYLGRGILKADKALVIPPSGENLTKAKEANVNLWGILDLLGLLLRLKGDNEADDVRSEMFQAEILQQMHSNPNLQKFLDYEETDIWTDADRELMRQELLKSDTVSDKLKEYLRSE</sequence>
<feature type="active site" description="Charge relay system" evidence="5">
    <location>
        <position position="124"/>
    </location>
</feature>
<dbReference type="InterPro" id="IPR015500">
    <property type="entry name" value="Peptidase_S8_subtilisin-rel"/>
</dbReference>
<evidence type="ECO:0000256" key="3">
    <source>
        <dbReference type="ARBA" id="ARBA00022801"/>
    </source>
</evidence>
<keyword evidence="4 5" id="KW-0720">Serine protease</keyword>
<evidence type="ECO:0000313" key="7">
    <source>
        <dbReference type="EMBL" id="KIA90426.1"/>
    </source>
</evidence>
<keyword evidence="3 5" id="KW-0378">Hydrolase</keyword>
<dbReference type="GO" id="GO:0004252">
    <property type="term" value="F:serine-type endopeptidase activity"/>
    <property type="evidence" value="ECO:0007669"/>
    <property type="project" value="UniProtKB-UniRule"/>
</dbReference>
<dbReference type="InterPro" id="IPR000209">
    <property type="entry name" value="Peptidase_S8/S53_dom"/>
</dbReference>
<evidence type="ECO:0000259" key="6">
    <source>
        <dbReference type="Pfam" id="PF00082"/>
    </source>
</evidence>
<evidence type="ECO:0000256" key="4">
    <source>
        <dbReference type="ARBA" id="ARBA00022825"/>
    </source>
</evidence>
<organism evidence="7 8">
    <name type="scientific">Kaistella jeonii</name>
    <dbReference type="NCBI Taxonomy" id="266749"/>
    <lineage>
        <taxon>Bacteria</taxon>
        <taxon>Pseudomonadati</taxon>
        <taxon>Bacteroidota</taxon>
        <taxon>Flavobacteriia</taxon>
        <taxon>Flavobacteriales</taxon>
        <taxon>Weeksellaceae</taxon>
        <taxon>Chryseobacterium group</taxon>
        <taxon>Kaistella</taxon>
    </lineage>
</organism>
<dbReference type="Gene3D" id="3.40.50.200">
    <property type="entry name" value="Peptidase S8/S53 domain"/>
    <property type="match status" value="1"/>
</dbReference>
<reference evidence="7 8" key="1">
    <citation type="submission" date="2014-10" db="EMBL/GenBank/DDBJ databases">
        <title>Kaistella jeonii genome.</title>
        <authorList>
            <person name="Clayton J.T."/>
            <person name="Newman J.D."/>
        </authorList>
    </citation>
    <scope>NUCLEOTIDE SEQUENCE [LARGE SCALE GENOMIC DNA]</scope>
    <source>
        <strain evidence="7 8">DSM 17048</strain>
    </source>
</reference>
<feature type="active site" description="Charge relay system" evidence="5">
    <location>
        <position position="360"/>
    </location>
</feature>
<gene>
    <name evidence="7" type="ORF">OA86_00535</name>
</gene>